<protein>
    <submittedName>
        <fullName evidence="1">Uncharacterized protein</fullName>
    </submittedName>
</protein>
<dbReference type="AlphaFoldDB" id="A0A1X7JJC5"/>
<dbReference type="Proteomes" id="UP000193355">
    <property type="component" value="Unassembled WGS sequence"/>
</dbReference>
<reference evidence="2" key="1">
    <citation type="submission" date="2017-04" db="EMBL/GenBank/DDBJ databases">
        <authorList>
            <person name="Varghese N."/>
            <person name="Submissions S."/>
        </authorList>
    </citation>
    <scope>NUCLEOTIDE SEQUENCE [LARGE SCALE GENOMIC DNA]</scope>
    <source>
        <strain evidence="2">USBA 82</strain>
    </source>
</reference>
<dbReference type="STRING" id="561720.SAMN06275492_11277"/>
<evidence type="ECO:0000313" key="1">
    <source>
        <dbReference type="EMBL" id="SMG27852.1"/>
    </source>
</evidence>
<dbReference type="EMBL" id="FXBB01000012">
    <property type="protein sequence ID" value="SMG27852.1"/>
    <property type="molecule type" value="Genomic_DNA"/>
</dbReference>
<keyword evidence="2" id="KW-1185">Reference proteome</keyword>
<proteinExistence type="predicted"/>
<gene>
    <name evidence="1" type="ORF">SAMN06275492_11277</name>
</gene>
<evidence type="ECO:0000313" key="2">
    <source>
        <dbReference type="Proteomes" id="UP000193355"/>
    </source>
</evidence>
<name>A0A1X7JJC5_9BACT</name>
<sequence>MSHTPGPWEVATKQDCDEEGCCGESVYDRECGVFAVIEGDLATVATPWLESDARLIAAAPELLEALEEIIASNPSILATERSALRYVQAVEKARKVIDKARGEE</sequence>
<accession>A0A1X7JJC5</accession>
<organism evidence="1 2">
    <name type="scientific">Dethiosulfovibrio salsuginis</name>
    <dbReference type="NCBI Taxonomy" id="561720"/>
    <lineage>
        <taxon>Bacteria</taxon>
        <taxon>Thermotogati</taxon>
        <taxon>Synergistota</taxon>
        <taxon>Synergistia</taxon>
        <taxon>Synergistales</taxon>
        <taxon>Dethiosulfovibrionaceae</taxon>
        <taxon>Dethiosulfovibrio</taxon>
    </lineage>
</organism>